<sequence length="98" mass="10690">MSTKDYGTHSSSSPNPQMNGDRTAHITNSSDHITTHSYIRGDIPLCCVHQTYDCNPELHHEKSTHCKSFTLSAALVEAQGQNNHADNNNMPLAPAEGT</sequence>
<accession>A0A0C3DWH7</accession>
<dbReference type="InParanoid" id="A0A0C3DWH7"/>
<feature type="region of interest" description="Disordered" evidence="1">
    <location>
        <begin position="1"/>
        <end position="27"/>
    </location>
</feature>
<evidence type="ECO:0000313" key="3">
    <source>
        <dbReference type="Proteomes" id="UP000053989"/>
    </source>
</evidence>
<keyword evidence="3" id="KW-1185">Reference proteome</keyword>
<dbReference type="EMBL" id="KN822064">
    <property type="protein sequence ID" value="KIM60256.1"/>
    <property type="molecule type" value="Genomic_DNA"/>
</dbReference>
<name>A0A0C3DWH7_9AGAM</name>
<organism evidence="2 3">
    <name type="scientific">Scleroderma citrinum Foug A</name>
    <dbReference type="NCBI Taxonomy" id="1036808"/>
    <lineage>
        <taxon>Eukaryota</taxon>
        <taxon>Fungi</taxon>
        <taxon>Dikarya</taxon>
        <taxon>Basidiomycota</taxon>
        <taxon>Agaricomycotina</taxon>
        <taxon>Agaricomycetes</taxon>
        <taxon>Agaricomycetidae</taxon>
        <taxon>Boletales</taxon>
        <taxon>Sclerodermatineae</taxon>
        <taxon>Sclerodermataceae</taxon>
        <taxon>Scleroderma</taxon>
    </lineage>
</organism>
<reference evidence="3" key="2">
    <citation type="submission" date="2015-01" db="EMBL/GenBank/DDBJ databases">
        <title>Evolutionary Origins and Diversification of the Mycorrhizal Mutualists.</title>
        <authorList>
            <consortium name="DOE Joint Genome Institute"/>
            <consortium name="Mycorrhizal Genomics Consortium"/>
            <person name="Kohler A."/>
            <person name="Kuo A."/>
            <person name="Nagy L.G."/>
            <person name="Floudas D."/>
            <person name="Copeland A."/>
            <person name="Barry K.W."/>
            <person name="Cichocki N."/>
            <person name="Veneault-Fourrey C."/>
            <person name="LaButti K."/>
            <person name="Lindquist E.A."/>
            <person name="Lipzen A."/>
            <person name="Lundell T."/>
            <person name="Morin E."/>
            <person name="Murat C."/>
            <person name="Riley R."/>
            <person name="Ohm R."/>
            <person name="Sun H."/>
            <person name="Tunlid A."/>
            <person name="Henrissat B."/>
            <person name="Grigoriev I.V."/>
            <person name="Hibbett D.S."/>
            <person name="Martin F."/>
        </authorList>
    </citation>
    <scope>NUCLEOTIDE SEQUENCE [LARGE SCALE GENOMIC DNA]</scope>
    <source>
        <strain evidence="3">Foug A</strain>
    </source>
</reference>
<gene>
    <name evidence="2" type="ORF">SCLCIDRAFT_26757</name>
</gene>
<proteinExistence type="predicted"/>
<protein>
    <submittedName>
        <fullName evidence="2">Uncharacterized protein</fullName>
    </submittedName>
</protein>
<dbReference type="Proteomes" id="UP000053989">
    <property type="component" value="Unassembled WGS sequence"/>
</dbReference>
<evidence type="ECO:0000313" key="2">
    <source>
        <dbReference type="EMBL" id="KIM60256.1"/>
    </source>
</evidence>
<dbReference type="AlphaFoldDB" id="A0A0C3DWH7"/>
<evidence type="ECO:0000256" key="1">
    <source>
        <dbReference type="SAM" id="MobiDB-lite"/>
    </source>
</evidence>
<dbReference type="HOGENOM" id="CLU_2334886_0_0_1"/>
<reference evidence="2 3" key="1">
    <citation type="submission" date="2014-04" db="EMBL/GenBank/DDBJ databases">
        <authorList>
            <consortium name="DOE Joint Genome Institute"/>
            <person name="Kuo A."/>
            <person name="Kohler A."/>
            <person name="Nagy L.G."/>
            <person name="Floudas D."/>
            <person name="Copeland A."/>
            <person name="Barry K.W."/>
            <person name="Cichocki N."/>
            <person name="Veneault-Fourrey C."/>
            <person name="LaButti K."/>
            <person name="Lindquist E.A."/>
            <person name="Lipzen A."/>
            <person name="Lundell T."/>
            <person name="Morin E."/>
            <person name="Murat C."/>
            <person name="Sun H."/>
            <person name="Tunlid A."/>
            <person name="Henrissat B."/>
            <person name="Grigoriev I.V."/>
            <person name="Hibbett D.S."/>
            <person name="Martin F."/>
            <person name="Nordberg H.P."/>
            <person name="Cantor M.N."/>
            <person name="Hua S.X."/>
        </authorList>
    </citation>
    <scope>NUCLEOTIDE SEQUENCE [LARGE SCALE GENOMIC DNA]</scope>
    <source>
        <strain evidence="2 3">Foug A</strain>
    </source>
</reference>